<feature type="region of interest" description="Disordered" evidence="1">
    <location>
        <begin position="477"/>
        <end position="506"/>
    </location>
</feature>
<dbReference type="EMBL" id="JAVRQU010000028">
    <property type="protein sequence ID" value="KAK5689813.1"/>
    <property type="molecule type" value="Genomic_DNA"/>
</dbReference>
<dbReference type="Proteomes" id="UP001310594">
    <property type="component" value="Unassembled WGS sequence"/>
</dbReference>
<evidence type="ECO:0000313" key="4">
    <source>
        <dbReference type="Proteomes" id="UP001310594"/>
    </source>
</evidence>
<organism evidence="3 4">
    <name type="scientific">Elasticomyces elasticus</name>
    <dbReference type="NCBI Taxonomy" id="574655"/>
    <lineage>
        <taxon>Eukaryota</taxon>
        <taxon>Fungi</taxon>
        <taxon>Dikarya</taxon>
        <taxon>Ascomycota</taxon>
        <taxon>Pezizomycotina</taxon>
        <taxon>Dothideomycetes</taxon>
        <taxon>Dothideomycetidae</taxon>
        <taxon>Mycosphaerellales</taxon>
        <taxon>Teratosphaeriaceae</taxon>
        <taxon>Elasticomyces</taxon>
    </lineage>
</organism>
<dbReference type="PANTHER" id="PTHR24148">
    <property type="entry name" value="ANKYRIN REPEAT DOMAIN-CONTAINING PROTEIN 39 HOMOLOG-RELATED"/>
    <property type="match status" value="1"/>
</dbReference>
<name>A0AAN7VVF9_9PEZI</name>
<dbReference type="InterPro" id="IPR052895">
    <property type="entry name" value="HetReg/Transcr_Mod"/>
</dbReference>
<evidence type="ECO:0000313" key="3">
    <source>
        <dbReference type="EMBL" id="KAK5689813.1"/>
    </source>
</evidence>
<gene>
    <name evidence="3" type="ORF">LTR97_012572</name>
</gene>
<proteinExistence type="predicted"/>
<evidence type="ECO:0000259" key="2">
    <source>
        <dbReference type="Pfam" id="PF06985"/>
    </source>
</evidence>
<protein>
    <recommendedName>
        <fullName evidence="2">Heterokaryon incompatibility domain-containing protein</fullName>
    </recommendedName>
</protein>
<comment type="caution">
    <text evidence="3">The sequence shown here is derived from an EMBL/GenBank/DDBJ whole genome shotgun (WGS) entry which is preliminary data.</text>
</comment>
<feature type="domain" description="Heterokaryon incompatibility" evidence="2">
    <location>
        <begin position="3"/>
        <end position="115"/>
    </location>
</feature>
<sequence length="506" mass="57769">MPCAVTENLLSALVNLRRPDSERMLWVDAICINQNNIPERNDQVRKMGSIYSHAQRVLVWLGLATEASREAFDFLLRSNQNSPRNRGALVEDRGWVAMKDLYQRVYWKRVWIVQEVTLAKQAVLVCGHTETPWQYISELRKARNHIWPQNLSSGERDFRQDTIARLDDVRCYEIHDKIYGFLGLANDNSSATIPVDYSKSVQQLFEDVVWFHYQKFRKDVTSPCAAQLIKLCEFLQHYLRGRQHYRDSLDKVQQSEDVQPSPSRLLISASVLLVISGTPTQDRARQLGAPNLLGFLRGTKSYSYLSFWREKVDSSLSTIYPIDASEACAALHVEVKHEVDESDQPFDRTSAIVATCLNGRGTCGIAQSMFQVVGIAPRGTRIGDLVCTFVDSRVALIIRRKPDRSNIYNLVGRAELDSETLQEILPIKSRLAHDKSIDTTIVGEDEEHFARWPAIFSFYLNTLQAVTTAVSQRRTHGQARHSVELMPDPQSLPRLSTTHDSFRDFR</sequence>
<evidence type="ECO:0000256" key="1">
    <source>
        <dbReference type="SAM" id="MobiDB-lite"/>
    </source>
</evidence>
<accession>A0AAN7VVF9</accession>
<dbReference type="AlphaFoldDB" id="A0AAN7VVF9"/>
<dbReference type="InterPro" id="IPR010730">
    <property type="entry name" value="HET"/>
</dbReference>
<dbReference type="PANTHER" id="PTHR24148:SF73">
    <property type="entry name" value="HET DOMAIN PROTEIN (AFU_ORTHOLOGUE AFUA_8G01020)"/>
    <property type="match status" value="1"/>
</dbReference>
<reference evidence="3" key="1">
    <citation type="submission" date="2023-08" db="EMBL/GenBank/DDBJ databases">
        <title>Black Yeasts Isolated from many extreme environments.</title>
        <authorList>
            <person name="Coleine C."/>
            <person name="Stajich J.E."/>
            <person name="Selbmann L."/>
        </authorList>
    </citation>
    <scope>NUCLEOTIDE SEQUENCE</scope>
    <source>
        <strain evidence="3">CCFEE 5810</strain>
    </source>
</reference>
<dbReference type="Pfam" id="PF06985">
    <property type="entry name" value="HET"/>
    <property type="match status" value="1"/>
</dbReference>